<name>A0A024G466_9STRA</name>
<dbReference type="OrthoDB" id="10602304at2759"/>
<reference evidence="1 2" key="1">
    <citation type="submission" date="2012-05" db="EMBL/GenBank/DDBJ databases">
        <title>Recombination and specialization in a pathogen metapopulation.</title>
        <authorList>
            <person name="Gardiner A."/>
            <person name="Kemen E."/>
            <person name="Schultz-Larsen T."/>
            <person name="MacLean D."/>
            <person name="Van Oosterhout C."/>
            <person name="Jones J.D.G."/>
        </authorList>
    </citation>
    <scope>NUCLEOTIDE SEQUENCE [LARGE SCALE GENOMIC DNA]</scope>
    <source>
        <strain evidence="1 2">Ac Nc2</strain>
    </source>
</reference>
<organism evidence="1 2">
    <name type="scientific">Albugo candida</name>
    <dbReference type="NCBI Taxonomy" id="65357"/>
    <lineage>
        <taxon>Eukaryota</taxon>
        <taxon>Sar</taxon>
        <taxon>Stramenopiles</taxon>
        <taxon>Oomycota</taxon>
        <taxon>Peronosporomycetes</taxon>
        <taxon>Albuginales</taxon>
        <taxon>Albuginaceae</taxon>
        <taxon>Albugo</taxon>
    </lineage>
</organism>
<dbReference type="EMBL" id="CAIX01000019">
    <property type="protein sequence ID" value="CCI41436.1"/>
    <property type="molecule type" value="Genomic_DNA"/>
</dbReference>
<evidence type="ECO:0000313" key="1">
    <source>
        <dbReference type="EMBL" id="CCI41436.1"/>
    </source>
</evidence>
<dbReference type="InParanoid" id="A0A024G466"/>
<protein>
    <submittedName>
        <fullName evidence="1">Uncharacterized protein</fullName>
    </submittedName>
</protein>
<comment type="caution">
    <text evidence="1">The sequence shown here is derived from an EMBL/GenBank/DDBJ whole genome shotgun (WGS) entry which is preliminary data.</text>
</comment>
<gene>
    <name evidence="1" type="ORF">BN9_022200</name>
</gene>
<keyword evidence="2" id="KW-1185">Reference proteome</keyword>
<accession>A0A024G466</accession>
<proteinExistence type="predicted"/>
<sequence>MTELMSKTGFQSSRRILRQTFPSKSMFGWYIYTKRSDIKVCSLRTYLCMTPDFWRLMRIHLQTIIDFYLDTKIEIGADRFSSRIGSDTFTLKTVKSFVSGNVTFAASPPSSSAISVLVYSNKCFF</sequence>
<evidence type="ECO:0000313" key="2">
    <source>
        <dbReference type="Proteomes" id="UP000053237"/>
    </source>
</evidence>
<dbReference type="AlphaFoldDB" id="A0A024G466"/>
<dbReference type="Proteomes" id="UP000053237">
    <property type="component" value="Unassembled WGS sequence"/>
</dbReference>